<keyword evidence="2" id="KW-0496">Mitochondrion</keyword>
<evidence type="ECO:0000256" key="2">
    <source>
        <dbReference type="ARBA" id="ARBA00023128"/>
    </source>
</evidence>
<evidence type="ECO:0000259" key="3">
    <source>
        <dbReference type="Pfam" id="PF04471"/>
    </source>
</evidence>
<protein>
    <recommendedName>
        <fullName evidence="3">Restriction endonuclease type IV Mrr domain-containing protein</fullName>
    </recommendedName>
</protein>
<dbReference type="Gene3D" id="3.40.1350.10">
    <property type="match status" value="1"/>
</dbReference>
<dbReference type="EMBL" id="VJMI01020149">
    <property type="protein sequence ID" value="KAF0705285.1"/>
    <property type="molecule type" value="Genomic_DNA"/>
</dbReference>
<dbReference type="PANTHER" id="PTHR28133">
    <property type="entry name" value="REQUIRED FOR RESPIRATORY GROWTH PROTEIN 7, MITOCHONDRIAL"/>
    <property type="match status" value="1"/>
</dbReference>
<reference evidence="4 5" key="1">
    <citation type="submission" date="2019-06" db="EMBL/GenBank/DDBJ databases">
        <title>Genomics analysis of Aphanomyces spp. identifies a new class of oomycete effector associated with host adaptation.</title>
        <authorList>
            <person name="Gaulin E."/>
        </authorList>
    </citation>
    <scope>NUCLEOTIDE SEQUENCE [LARGE SCALE GENOMIC DNA]</scope>
    <source>
        <strain evidence="4 5">E</strain>
    </source>
</reference>
<proteinExistence type="predicted"/>
<gene>
    <name evidence="4" type="ORF">AaE_014596</name>
</gene>
<comment type="caution">
    <text evidence="4">The sequence shown here is derived from an EMBL/GenBank/DDBJ whole genome shotgun (WGS) entry which is preliminary data.</text>
</comment>
<evidence type="ECO:0000256" key="1">
    <source>
        <dbReference type="ARBA" id="ARBA00004173"/>
    </source>
</evidence>
<dbReference type="GO" id="GO:0009307">
    <property type="term" value="P:DNA restriction-modification system"/>
    <property type="evidence" value="ECO:0007669"/>
    <property type="project" value="InterPro"/>
</dbReference>
<dbReference type="GO" id="GO:0005739">
    <property type="term" value="C:mitochondrion"/>
    <property type="evidence" value="ECO:0007669"/>
    <property type="project" value="UniProtKB-SubCell"/>
</dbReference>
<dbReference type="GO" id="GO:0003677">
    <property type="term" value="F:DNA binding"/>
    <property type="evidence" value="ECO:0007669"/>
    <property type="project" value="InterPro"/>
</dbReference>
<dbReference type="InterPro" id="IPR007560">
    <property type="entry name" value="Restrct_endonuc_IV_Mrr"/>
</dbReference>
<dbReference type="GO" id="GO:0004519">
    <property type="term" value="F:endonuclease activity"/>
    <property type="evidence" value="ECO:0007669"/>
    <property type="project" value="InterPro"/>
</dbReference>
<accession>A0A6A4ZDH0</accession>
<dbReference type="PANTHER" id="PTHR28133:SF1">
    <property type="entry name" value="REQUIRED FOR RESPIRATORY GROWTH PROTEIN 7, MITOCHONDRIAL"/>
    <property type="match status" value="1"/>
</dbReference>
<dbReference type="GO" id="GO:0006281">
    <property type="term" value="P:DNA repair"/>
    <property type="evidence" value="ECO:0007669"/>
    <property type="project" value="UniProtKB-ARBA"/>
</dbReference>
<comment type="subcellular location">
    <subcellularLocation>
        <location evidence="1">Mitochondrion</location>
    </subcellularLocation>
</comment>
<dbReference type="InterPro" id="IPR011856">
    <property type="entry name" value="tRNA_endonuc-like_dom_sf"/>
</dbReference>
<feature type="domain" description="Restriction endonuclease type IV Mrr" evidence="3">
    <location>
        <begin position="38"/>
        <end position="135"/>
    </location>
</feature>
<evidence type="ECO:0000313" key="4">
    <source>
        <dbReference type="EMBL" id="KAF0705285.1"/>
    </source>
</evidence>
<organism evidence="4 5">
    <name type="scientific">Aphanomyces astaci</name>
    <name type="common">Crayfish plague agent</name>
    <dbReference type="NCBI Taxonomy" id="112090"/>
    <lineage>
        <taxon>Eukaryota</taxon>
        <taxon>Sar</taxon>
        <taxon>Stramenopiles</taxon>
        <taxon>Oomycota</taxon>
        <taxon>Saprolegniomycetes</taxon>
        <taxon>Saprolegniales</taxon>
        <taxon>Verrucalvaceae</taxon>
        <taxon>Aphanomyces</taxon>
    </lineage>
</organism>
<name>A0A6A4ZDH0_APHAT</name>
<dbReference type="AlphaFoldDB" id="A0A6A4ZDH0"/>
<dbReference type="SUPFAM" id="SSF52980">
    <property type="entry name" value="Restriction endonuclease-like"/>
    <property type="match status" value="1"/>
</dbReference>
<dbReference type="InterPro" id="IPR018828">
    <property type="entry name" value="RRG7"/>
</dbReference>
<dbReference type="Proteomes" id="UP000469452">
    <property type="component" value="Unassembled WGS sequence"/>
</dbReference>
<dbReference type="Pfam" id="PF04471">
    <property type="entry name" value="Mrr_cat"/>
    <property type="match status" value="1"/>
</dbReference>
<dbReference type="InterPro" id="IPR011335">
    <property type="entry name" value="Restrct_endonuc-II-like"/>
</dbReference>
<dbReference type="VEuPathDB" id="FungiDB:H257_12628"/>
<sequence length="193" mass="21421">MLTQHVVPLALRRRVCGFISCKYSTTVGKTVVTAVEKGLEYEDQVARVMALYNCRLTPTSMSVDGGVDHYGVWALPDNDVQIVTQCKHEQSPTGVSYLREFEGVLSSQPNSVVGVFASASGYSVFAKRFFSRMQNPAIRMTIVHDTMVEFDMNPVARRRLPRLVPGTAFTNNVPNVVLMYDGCVLRTPPFTHG</sequence>
<evidence type="ECO:0000313" key="5">
    <source>
        <dbReference type="Proteomes" id="UP000469452"/>
    </source>
</evidence>